<keyword evidence="3" id="KW-1185">Reference proteome</keyword>
<dbReference type="InterPro" id="IPR023801">
    <property type="entry name" value="His_deacetylse_dom"/>
</dbReference>
<evidence type="ECO:0000313" key="3">
    <source>
        <dbReference type="Proteomes" id="UP000485058"/>
    </source>
</evidence>
<dbReference type="InterPro" id="IPR023696">
    <property type="entry name" value="Ureohydrolase_dom_sf"/>
</dbReference>
<reference evidence="2 3" key="1">
    <citation type="submission" date="2020-02" db="EMBL/GenBank/DDBJ databases">
        <title>Draft genome sequence of Haematococcus lacustris strain NIES-144.</title>
        <authorList>
            <person name="Morimoto D."/>
            <person name="Nakagawa S."/>
            <person name="Yoshida T."/>
            <person name="Sawayama S."/>
        </authorList>
    </citation>
    <scope>NUCLEOTIDE SEQUENCE [LARGE SCALE GENOMIC DNA]</scope>
    <source>
        <strain evidence="2 3">NIES-144</strain>
    </source>
</reference>
<proteinExistence type="predicted"/>
<name>A0A699ZV75_HAELA</name>
<gene>
    <name evidence="2" type="ORF">HaLaN_19647</name>
</gene>
<feature type="domain" description="Histone deacetylase" evidence="1">
    <location>
        <begin position="22"/>
        <end position="69"/>
    </location>
</feature>
<accession>A0A699ZV75</accession>
<dbReference type="Gene3D" id="3.40.800.20">
    <property type="entry name" value="Histone deacetylase domain"/>
    <property type="match status" value="1"/>
</dbReference>
<dbReference type="EMBL" id="BLLF01001993">
    <property type="protein sequence ID" value="GFH22218.1"/>
    <property type="molecule type" value="Genomic_DNA"/>
</dbReference>
<comment type="caution">
    <text evidence="2">The sequence shown here is derived from an EMBL/GenBank/DDBJ whole genome shotgun (WGS) entry which is preliminary data.</text>
</comment>
<evidence type="ECO:0000313" key="2">
    <source>
        <dbReference type="EMBL" id="GFH22218.1"/>
    </source>
</evidence>
<sequence length="70" mass="7680">MVLGTKAMEVKPPAGCQARGPRIINVGVPGPGARRQLWRRAWRDKILPALVNFKPDMIFVSAGFDAHKKG</sequence>
<dbReference type="SUPFAM" id="SSF52768">
    <property type="entry name" value="Arginase/deacetylase"/>
    <property type="match status" value="1"/>
</dbReference>
<dbReference type="InterPro" id="IPR037138">
    <property type="entry name" value="His_deacetylse_dom_sf"/>
</dbReference>
<organism evidence="2 3">
    <name type="scientific">Haematococcus lacustris</name>
    <name type="common">Green alga</name>
    <name type="synonym">Haematococcus pluvialis</name>
    <dbReference type="NCBI Taxonomy" id="44745"/>
    <lineage>
        <taxon>Eukaryota</taxon>
        <taxon>Viridiplantae</taxon>
        <taxon>Chlorophyta</taxon>
        <taxon>core chlorophytes</taxon>
        <taxon>Chlorophyceae</taxon>
        <taxon>CS clade</taxon>
        <taxon>Chlamydomonadales</taxon>
        <taxon>Haematococcaceae</taxon>
        <taxon>Haematococcus</taxon>
    </lineage>
</organism>
<dbReference type="AlphaFoldDB" id="A0A699ZV75"/>
<dbReference type="Pfam" id="PF00850">
    <property type="entry name" value="Hist_deacetyl"/>
    <property type="match status" value="1"/>
</dbReference>
<protein>
    <submittedName>
        <fullName evidence="2">ANK_REP_REGION domain-containing protein</fullName>
    </submittedName>
</protein>
<evidence type="ECO:0000259" key="1">
    <source>
        <dbReference type="Pfam" id="PF00850"/>
    </source>
</evidence>
<dbReference type="Proteomes" id="UP000485058">
    <property type="component" value="Unassembled WGS sequence"/>
</dbReference>